<dbReference type="AlphaFoldDB" id="E5AKU1"/>
<accession>E5AKU1</accession>
<reference evidence="2 3" key="1">
    <citation type="journal article" date="2011" name="J. Bacteriol.">
        <title>Complete genome sequence of Burkholderia rhizoxinica, an endosymbiont of Rhizopus microsporus.</title>
        <authorList>
            <person name="Lackner G."/>
            <person name="Moebius N."/>
            <person name="Partida-Martinez L."/>
            <person name="Hertweck C."/>
        </authorList>
    </citation>
    <scope>NUCLEOTIDE SEQUENCE [LARGE SCALE GENOMIC DNA]</scope>
    <source>
        <strain evidence="3">DSM 19002 / CIP 109453 / HKI 454</strain>
    </source>
</reference>
<gene>
    <name evidence="2" type="ordered locus">RBRH_01494</name>
</gene>
<dbReference type="eggNOG" id="COG2814">
    <property type="taxonomic scope" value="Bacteria"/>
</dbReference>
<proteinExistence type="predicted"/>
<feature type="transmembrane region" description="Helical" evidence="1">
    <location>
        <begin position="33"/>
        <end position="50"/>
    </location>
</feature>
<dbReference type="Proteomes" id="UP000007437">
    <property type="component" value="Chromosome"/>
</dbReference>
<dbReference type="STRING" id="882378.RBRH_01494"/>
<evidence type="ECO:0000313" key="3">
    <source>
        <dbReference type="Proteomes" id="UP000007437"/>
    </source>
</evidence>
<keyword evidence="1" id="KW-1133">Transmembrane helix</keyword>
<feature type="transmembrane region" description="Helical" evidence="1">
    <location>
        <begin position="6"/>
        <end position="26"/>
    </location>
</feature>
<dbReference type="EMBL" id="FR687359">
    <property type="protein sequence ID" value="CBW75898.1"/>
    <property type="molecule type" value="Genomic_DNA"/>
</dbReference>
<evidence type="ECO:0000256" key="1">
    <source>
        <dbReference type="SAM" id="Phobius"/>
    </source>
</evidence>
<keyword evidence="1" id="KW-0472">Membrane</keyword>
<evidence type="ECO:0000313" key="2">
    <source>
        <dbReference type="EMBL" id="CBW75898.1"/>
    </source>
</evidence>
<sequence>MSAYSVLFDLSLGITGPLAGLIAGAFRYKSIDLFAAVAACVAVVLSIVWARRQNGPGTSPA</sequence>
<organism evidence="2 3">
    <name type="scientific">Mycetohabitans rhizoxinica (strain DSM 19002 / CIP 109453 / HKI 454)</name>
    <name type="common">Paraburkholderia rhizoxinica</name>
    <dbReference type="NCBI Taxonomy" id="882378"/>
    <lineage>
        <taxon>Bacteria</taxon>
        <taxon>Pseudomonadati</taxon>
        <taxon>Pseudomonadota</taxon>
        <taxon>Betaproteobacteria</taxon>
        <taxon>Burkholderiales</taxon>
        <taxon>Burkholderiaceae</taxon>
        <taxon>Mycetohabitans</taxon>
    </lineage>
</organism>
<protein>
    <submittedName>
        <fullName evidence="2">QUINOLONE RESISTANCE NORA PROTEIN</fullName>
    </submittedName>
</protein>
<keyword evidence="1" id="KW-0812">Transmembrane</keyword>
<dbReference type="HOGENOM" id="CLU_2913653_0_0_4"/>
<dbReference type="KEGG" id="brh:RBRH_01494"/>
<name>E5AKU1_MYCRK</name>